<dbReference type="Gene3D" id="3.30.70.890">
    <property type="entry name" value="GHMP kinase, C-terminal domain"/>
    <property type="match status" value="1"/>
</dbReference>
<feature type="binding site" evidence="11">
    <location>
        <position position="127"/>
    </location>
    <ligand>
        <name>Mg(2+)</name>
        <dbReference type="ChEBI" id="CHEBI:18420"/>
    </ligand>
</feature>
<comment type="caution">
    <text evidence="16">The sequence shown here is derived from an EMBL/GenBank/DDBJ whole genome shotgun (WGS) entry which is preliminary data.</text>
</comment>
<evidence type="ECO:0000256" key="6">
    <source>
        <dbReference type="ARBA" id="ARBA00022777"/>
    </source>
</evidence>
<dbReference type="PANTHER" id="PTHR10457">
    <property type="entry name" value="MEVALONATE KINASE/GALACTOKINASE"/>
    <property type="match status" value="1"/>
</dbReference>
<dbReference type="Pfam" id="PF10509">
    <property type="entry name" value="GalKase_gal_bdg"/>
    <property type="match status" value="1"/>
</dbReference>
<dbReference type="InterPro" id="IPR019741">
    <property type="entry name" value="Galactokinase_CS"/>
</dbReference>
<dbReference type="InterPro" id="IPR006204">
    <property type="entry name" value="GHMP_kinase_N_dom"/>
</dbReference>
<sequence length="384" mass="42663">MELKQTFNDVYQQHPERLYYSPGRVNIIGEHIDYNGGLVFPAAISIGTYAAISNRTDQMIRFYSSNFKDQGIVTVSLSDLSYQETHGWVNYAKGIIQTLIKRGYQIEHGLDVLIEGNLPPASGLSSSASLEVLIGYVFSDVFNLNLTRENIALIGQEVENHYMGLHCGIMDQLIIAKGIEGKALIMNTHTLETHAVNATFKGYTWVIMNTNYKRKNTDSKYNERVKECQTVLNQIQTIQPVKTLCEITPDQLDSLKSWIKDDVLLKRFKHVVTEQARVIEAEKRMANNDAIGFAALLNASHASLKDDYEVTGLHLDVLVEGALKAGAIGARVTGAGFGGCAIALVPNDIMGSFESLVSQIYTDKTELVPTFYDVIFTDGVKRIE</sequence>
<dbReference type="PIRSF" id="PIRSF000530">
    <property type="entry name" value="Galactokinase"/>
    <property type="match status" value="1"/>
</dbReference>
<dbReference type="PRINTS" id="PR00959">
    <property type="entry name" value="MEVGALKINASE"/>
</dbReference>
<keyword evidence="4 11" id="KW-0479">Metal-binding</keyword>
<dbReference type="PRINTS" id="PR00473">
    <property type="entry name" value="GALCTOKINASE"/>
</dbReference>
<keyword evidence="9 11" id="KW-0299">Galactose metabolism</keyword>
<keyword evidence="6 11" id="KW-0418">Kinase</keyword>
<evidence type="ECO:0000256" key="4">
    <source>
        <dbReference type="ARBA" id="ARBA00022723"/>
    </source>
</evidence>
<feature type="binding site" evidence="11">
    <location>
        <begin position="30"/>
        <end position="33"/>
    </location>
    <ligand>
        <name>substrate</name>
    </ligand>
</feature>
<gene>
    <name evidence="11" type="primary">galK</name>
    <name evidence="16" type="ORF">N7548_05185</name>
</gene>
<dbReference type="RefSeq" id="WP_263608402.1">
    <property type="nucleotide sequence ID" value="NZ_JAOVQM010000003.1"/>
</dbReference>
<evidence type="ECO:0000256" key="2">
    <source>
        <dbReference type="ARBA" id="ARBA00022490"/>
    </source>
</evidence>
<organism evidence="16 17">
    <name type="scientific">Paracholeplasma manati</name>
    <dbReference type="NCBI Taxonomy" id="591373"/>
    <lineage>
        <taxon>Bacteria</taxon>
        <taxon>Bacillati</taxon>
        <taxon>Mycoplasmatota</taxon>
        <taxon>Mollicutes</taxon>
        <taxon>Acholeplasmatales</taxon>
        <taxon>Acholeplasmataceae</taxon>
        <taxon>Paracholeplasma</taxon>
    </lineage>
</organism>
<proteinExistence type="inferred from homology"/>
<keyword evidence="2 11" id="KW-0963">Cytoplasm</keyword>
<dbReference type="InterPro" id="IPR013750">
    <property type="entry name" value="GHMP_kinase_C_dom"/>
</dbReference>
<dbReference type="InterPro" id="IPR006206">
    <property type="entry name" value="Mevalonate/galactokinase"/>
</dbReference>
<comment type="pathway">
    <text evidence="11">Carbohydrate metabolism; galactose metabolism.</text>
</comment>
<evidence type="ECO:0000259" key="15">
    <source>
        <dbReference type="Pfam" id="PF10509"/>
    </source>
</evidence>
<dbReference type="HAMAP" id="MF_00246">
    <property type="entry name" value="Galactokinase"/>
    <property type="match status" value="1"/>
</dbReference>
<evidence type="ECO:0000256" key="10">
    <source>
        <dbReference type="ARBA" id="ARBA00023277"/>
    </source>
</evidence>
<evidence type="ECO:0000256" key="5">
    <source>
        <dbReference type="ARBA" id="ARBA00022741"/>
    </source>
</evidence>
<dbReference type="Gene3D" id="3.30.230.10">
    <property type="match status" value="1"/>
</dbReference>
<dbReference type="InterPro" id="IPR014721">
    <property type="entry name" value="Ribsml_uS5_D2-typ_fold_subgr"/>
</dbReference>
<reference evidence="16" key="1">
    <citation type="submission" date="2022-09" db="EMBL/GenBank/DDBJ databases">
        <title>Novel Mycoplasma species identified in domestic and wild animals.</title>
        <authorList>
            <person name="Volokhov D.V."/>
            <person name="Furtak V.A."/>
            <person name="Zagorodnyaya T.A."/>
        </authorList>
    </citation>
    <scope>NUCLEOTIDE SEQUENCE</scope>
    <source>
        <strain evidence="16">Oakley</strain>
    </source>
</reference>
<dbReference type="GO" id="GO:0004335">
    <property type="term" value="F:galactokinase activity"/>
    <property type="evidence" value="ECO:0007669"/>
    <property type="project" value="UniProtKB-EC"/>
</dbReference>
<accession>A0ABT2YBP9</accession>
<dbReference type="SUPFAM" id="SSF54211">
    <property type="entry name" value="Ribosomal protein S5 domain 2-like"/>
    <property type="match status" value="1"/>
</dbReference>
<evidence type="ECO:0000256" key="8">
    <source>
        <dbReference type="ARBA" id="ARBA00022842"/>
    </source>
</evidence>
<evidence type="ECO:0000256" key="3">
    <source>
        <dbReference type="ARBA" id="ARBA00022679"/>
    </source>
</evidence>
<evidence type="ECO:0000256" key="12">
    <source>
        <dbReference type="NCBIfam" id="TIGR00131"/>
    </source>
</evidence>
<dbReference type="NCBIfam" id="NF003705">
    <property type="entry name" value="PRK05322.1"/>
    <property type="match status" value="1"/>
</dbReference>
<evidence type="ECO:0000259" key="13">
    <source>
        <dbReference type="Pfam" id="PF00288"/>
    </source>
</evidence>
<comment type="similarity">
    <text evidence="1 11">Belongs to the GHMP kinase family. GalK subfamily.</text>
</comment>
<keyword evidence="10 11" id="KW-0119">Carbohydrate metabolism</keyword>
<keyword evidence="17" id="KW-1185">Reference proteome</keyword>
<feature type="binding site" evidence="11">
    <location>
        <begin position="121"/>
        <end position="127"/>
    </location>
    <ligand>
        <name>ATP</name>
        <dbReference type="ChEBI" id="CHEBI:30616"/>
    </ligand>
</feature>
<evidence type="ECO:0000256" key="7">
    <source>
        <dbReference type="ARBA" id="ARBA00022840"/>
    </source>
</evidence>
<dbReference type="EMBL" id="JAOVQM010000003">
    <property type="protein sequence ID" value="MCV2232218.1"/>
    <property type="molecule type" value="Genomic_DNA"/>
</dbReference>
<dbReference type="NCBIfam" id="TIGR00131">
    <property type="entry name" value="gal_kin"/>
    <property type="match status" value="1"/>
</dbReference>
<dbReference type="SUPFAM" id="SSF55060">
    <property type="entry name" value="GHMP Kinase, C-terminal domain"/>
    <property type="match status" value="1"/>
</dbReference>
<dbReference type="PROSITE" id="PS00106">
    <property type="entry name" value="GALACTOKINASE"/>
    <property type="match status" value="1"/>
</dbReference>
<evidence type="ECO:0000256" key="1">
    <source>
        <dbReference type="ARBA" id="ARBA00006566"/>
    </source>
</evidence>
<name>A0ABT2YBP9_9MOLU</name>
<dbReference type="PROSITE" id="PS00627">
    <property type="entry name" value="GHMP_KINASES_ATP"/>
    <property type="match status" value="1"/>
</dbReference>
<feature type="domain" description="GHMP kinase N-terminal" evidence="13">
    <location>
        <begin position="90"/>
        <end position="176"/>
    </location>
</feature>
<evidence type="ECO:0000256" key="11">
    <source>
        <dbReference type="HAMAP-Rule" id="MF_00246"/>
    </source>
</evidence>
<dbReference type="InterPro" id="IPR036554">
    <property type="entry name" value="GHMP_kinase_C_sf"/>
</dbReference>
<comment type="subcellular location">
    <subcellularLocation>
        <location evidence="11">Cytoplasm</location>
    </subcellularLocation>
</comment>
<keyword evidence="3 11" id="KW-0808">Transferase</keyword>
<comment type="catalytic activity">
    <reaction evidence="11">
        <text>alpha-D-galactose + ATP = alpha-D-galactose 1-phosphate + ADP + H(+)</text>
        <dbReference type="Rhea" id="RHEA:13553"/>
        <dbReference type="ChEBI" id="CHEBI:15378"/>
        <dbReference type="ChEBI" id="CHEBI:28061"/>
        <dbReference type="ChEBI" id="CHEBI:30616"/>
        <dbReference type="ChEBI" id="CHEBI:58336"/>
        <dbReference type="ChEBI" id="CHEBI:456216"/>
        <dbReference type="EC" id="2.7.1.6"/>
    </reaction>
</comment>
<dbReference type="InterPro" id="IPR000705">
    <property type="entry name" value="Galactokinase"/>
</dbReference>
<comment type="function">
    <text evidence="11">Catalyzes the transfer of the gamma-phosphate of ATP to D-galactose to form alpha-D-galactose-1-phosphate (Gal-1-P).</text>
</comment>
<dbReference type="Pfam" id="PF08544">
    <property type="entry name" value="GHMP_kinases_C"/>
    <property type="match status" value="1"/>
</dbReference>
<evidence type="ECO:0000256" key="9">
    <source>
        <dbReference type="ARBA" id="ARBA00023144"/>
    </source>
</evidence>
<evidence type="ECO:0000313" key="16">
    <source>
        <dbReference type="EMBL" id="MCV2232218.1"/>
    </source>
</evidence>
<feature type="binding site" evidence="11">
    <location>
        <position position="159"/>
    </location>
    <ligand>
        <name>Mg(2+)</name>
        <dbReference type="ChEBI" id="CHEBI:18420"/>
    </ligand>
</feature>
<feature type="site" description="Transition state stabilizer" evidence="11">
    <location>
        <position position="24"/>
    </location>
</feature>
<feature type="active site" description="Proton acceptor" evidence="11">
    <location>
        <position position="171"/>
    </location>
</feature>
<feature type="binding site" evidence="11">
    <location>
        <position position="221"/>
    </location>
    <ligand>
        <name>substrate</name>
    </ligand>
</feature>
<dbReference type="InterPro" id="IPR020568">
    <property type="entry name" value="Ribosomal_Su5_D2-typ_SF"/>
</dbReference>
<dbReference type="InterPro" id="IPR022963">
    <property type="entry name" value="Galactokinase_bac"/>
</dbReference>
<protein>
    <recommendedName>
        <fullName evidence="11 12">Galactokinase</fullName>
        <ecNumber evidence="11 12">2.7.1.6</ecNumber>
    </recommendedName>
    <alternativeName>
        <fullName evidence="11">Galactose kinase</fullName>
    </alternativeName>
</protein>
<dbReference type="Pfam" id="PF00288">
    <property type="entry name" value="GHMP_kinases_N"/>
    <property type="match status" value="1"/>
</dbReference>
<dbReference type="InterPro" id="IPR006203">
    <property type="entry name" value="GHMP_knse_ATP-bd_CS"/>
</dbReference>
<dbReference type="InterPro" id="IPR019539">
    <property type="entry name" value="GalKase_N"/>
</dbReference>
<dbReference type="Proteomes" id="UP001177160">
    <property type="component" value="Unassembled WGS sequence"/>
</dbReference>
<keyword evidence="8 11" id="KW-0460">Magnesium</keyword>
<evidence type="ECO:0000313" key="17">
    <source>
        <dbReference type="Proteomes" id="UP001177160"/>
    </source>
</evidence>
<keyword evidence="7 11" id="KW-0067">ATP-binding</keyword>
<feature type="domain" description="GHMP kinase C-terminal" evidence="14">
    <location>
        <begin position="285"/>
        <end position="347"/>
    </location>
</feature>
<dbReference type="PANTHER" id="PTHR10457:SF7">
    <property type="entry name" value="GALACTOKINASE-RELATED"/>
    <property type="match status" value="1"/>
</dbReference>
<feature type="domain" description="Galactokinase N-terminal" evidence="15">
    <location>
        <begin position="6"/>
        <end position="53"/>
    </location>
</feature>
<feature type="binding site" evidence="11">
    <location>
        <position position="64"/>
    </location>
    <ligand>
        <name>ATP</name>
        <dbReference type="ChEBI" id="CHEBI:30616"/>
    </ligand>
</feature>
<dbReference type="EC" id="2.7.1.6" evidence="11 12"/>
<keyword evidence="5 11" id="KW-0547">Nucleotide-binding</keyword>
<evidence type="ECO:0000259" key="14">
    <source>
        <dbReference type="Pfam" id="PF08544"/>
    </source>
</evidence>